<evidence type="ECO:0000313" key="2">
    <source>
        <dbReference type="Proteomes" id="UP000799755"/>
    </source>
</evidence>
<keyword evidence="2" id="KW-1185">Reference proteome</keyword>
<organism evidence="1 2">
    <name type="scientific">Lindgomyces ingoldianus</name>
    <dbReference type="NCBI Taxonomy" id="673940"/>
    <lineage>
        <taxon>Eukaryota</taxon>
        <taxon>Fungi</taxon>
        <taxon>Dikarya</taxon>
        <taxon>Ascomycota</taxon>
        <taxon>Pezizomycotina</taxon>
        <taxon>Dothideomycetes</taxon>
        <taxon>Pleosporomycetidae</taxon>
        <taxon>Pleosporales</taxon>
        <taxon>Lindgomycetaceae</taxon>
        <taxon>Lindgomyces</taxon>
    </lineage>
</organism>
<accession>A0ACB6RE17</accession>
<dbReference type="Proteomes" id="UP000799755">
    <property type="component" value="Unassembled WGS sequence"/>
</dbReference>
<reference evidence="1" key="1">
    <citation type="journal article" date="2020" name="Stud. Mycol.">
        <title>101 Dothideomycetes genomes: a test case for predicting lifestyles and emergence of pathogens.</title>
        <authorList>
            <person name="Haridas S."/>
            <person name="Albert R."/>
            <person name="Binder M."/>
            <person name="Bloem J."/>
            <person name="Labutti K."/>
            <person name="Salamov A."/>
            <person name="Andreopoulos B."/>
            <person name="Baker S."/>
            <person name="Barry K."/>
            <person name="Bills G."/>
            <person name="Bluhm B."/>
            <person name="Cannon C."/>
            <person name="Castanera R."/>
            <person name="Culley D."/>
            <person name="Daum C."/>
            <person name="Ezra D."/>
            <person name="Gonzalez J."/>
            <person name="Henrissat B."/>
            <person name="Kuo A."/>
            <person name="Liang C."/>
            <person name="Lipzen A."/>
            <person name="Lutzoni F."/>
            <person name="Magnuson J."/>
            <person name="Mondo S."/>
            <person name="Nolan M."/>
            <person name="Ohm R."/>
            <person name="Pangilinan J."/>
            <person name="Park H.-J."/>
            <person name="Ramirez L."/>
            <person name="Alfaro M."/>
            <person name="Sun H."/>
            <person name="Tritt A."/>
            <person name="Yoshinaga Y."/>
            <person name="Zwiers L.-H."/>
            <person name="Turgeon B."/>
            <person name="Goodwin S."/>
            <person name="Spatafora J."/>
            <person name="Crous P."/>
            <person name="Grigoriev I."/>
        </authorList>
    </citation>
    <scope>NUCLEOTIDE SEQUENCE</scope>
    <source>
        <strain evidence="1">ATCC 200398</strain>
    </source>
</reference>
<evidence type="ECO:0000313" key="1">
    <source>
        <dbReference type="EMBL" id="KAF2477436.1"/>
    </source>
</evidence>
<gene>
    <name evidence="1" type="ORF">BDR25DRAFT_338299</name>
</gene>
<sequence>MSSSFANTTNRHRGTISQPALVELANDIDIGSYPLRARFKLLVSALLAWKITCKRLRNLNGLKGRLGADCALKPGFEGVRKREVASPRDSAGVRKIGKQVKVIGEGEGEKRTRGVFGGERERKWVLLGKGEGSRLRVAVDGVGGIGVREEGVERMKGALRRETEFWGKYKVVRGGVEILR</sequence>
<comment type="caution">
    <text evidence="1">The sequence shown here is derived from an EMBL/GenBank/DDBJ whole genome shotgun (WGS) entry which is preliminary data.</text>
</comment>
<proteinExistence type="predicted"/>
<name>A0ACB6RE17_9PLEO</name>
<dbReference type="EMBL" id="MU003492">
    <property type="protein sequence ID" value="KAF2477436.1"/>
    <property type="molecule type" value="Genomic_DNA"/>
</dbReference>
<protein>
    <submittedName>
        <fullName evidence="1">Uncharacterized protein</fullName>
    </submittedName>
</protein>